<dbReference type="InterPro" id="IPR012451">
    <property type="entry name" value="DUF1656"/>
</dbReference>
<comment type="caution">
    <text evidence="6">The sequence shown here is derived from an EMBL/GenBank/DDBJ whole genome shotgun (WGS) entry which is preliminary data.</text>
</comment>
<dbReference type="EMBL" id="JAUQOP010000008">
    <property type="protein sequence ID" value="MDO7896933.1"/>
    <property type="molecule type" value="Genomic_DNA"/>
</dbReference>
<feature type="transmembrane region" description="Helical" evidence="5">
    <location>
        <begin position="15"/>
        <end position="33"/>
    </location>
</feature>
<keyword evidence="4 5" id="KW-0472">Membrane</keyword>
<keyword evidence="3 5" id="KW-1133">Transmembrane helix</keyword>
<gene>
    <name evidence="6" type="ORF">Q6A48_08485</name>
</gene>
<accession>A0ABT9BWJ5</accession>
<keyword evidence="7" id="KW-1185">Reference proteome</keyword>
<sequence>MLSEVTIAHLYLPPLLLYVGVAALVYGLLARVLRRWLDWAWHPELARFFVSLIVLSVLVLKG</sequence>
<evidence type="ECO:0000256" key="4">
    <source>
        <dbReference type="ARBA" id="ARBA00023136"/>
    </source>
</evidence>
<dbReference type="Proteomes" id="UP001228019">
    <property type="component" value="Unassembled WGS sequence"/>
</dbReference>
<keyword evidence="1" id="KW-1003">Cell membrane</keyword>
<dbReference type="RefSeq" id="WP_304553425.1">
    <property type="nucleotide sequence ID" value="NZ_JAUQOP010000008.1"/>
</dbReference>
<evidence type="ECO:0000256" key="3">
    <source>
        <dbReference type="ARBA" id="ARBA00022989"/>
    </source>
</evidence>
<evidence type="ECO:0000313" key="7">
    <source>
        <dbReference type="Proteomes" id="UP001228019"/>
    </source>
</evidence>
<dbReference type="Pfam" id="PF07869">
    <property type="entry name" value="DUF1656"/>
    <property type="match status" value="1"/>
</dbReference>
<reference evidence="6 7" key="1">
    <citation type="submission" date="2023-07" db="EMBL/GenBank/DDBJ databases">
        <title>Identification of four novel Pseudomonas species associated with bacterial leaf spot of cucurbits.</title>
        <authorList>
            <person name="Fullem K.R."/>
        </authorList>
    </citation>
    <scope>NUCLEOTIDE SEQUENCE [LARGE SCALE GENOMIC DNA]</scope>
    <source>
        <strain evidence="6 7">K18</strain>
    </source>
</reference>
<feature type="transmembrane region" description="Helical" evidence="5">
    <location>
        <begin position="45"/>
        <end position="61"/>
    </location>
</feature>
<evidence type="ECO:0000256" key="1">
    <source>
        <dbReference type="ARBA" id="ARBA00022475"/>
    </source>
</evidence>
<organism evidence="6 7">
    <name type="scientific">Pseudomonas citrulli</name>
    <dbReference type="NCBI Taxonomy" id="3064347"/>
    <lineage>
        <taxon>Bacteria</taxon>
        <taxon>Pseudomonadati</taxon>
        <taxon>Pseudomonadota</taxon>
        <taxon>Gammaproteobacteria</taxon>
        <taxon>Pseudomonadales</taxon>
        <taxon>Pseudomonadaceae</taxon>
        <taxon>Pseudomonas</taxon>
    </lineage>
</organism>
<proteinExistence type="predicted"/>
<protein>
    <submittedName>
        <fullName evidence="6">DUF1656 domain-containing protein</fullName>
    </submittedName>
</protein>
<evidence type="ECO:0000256" key="5">
    <source>
        <dbReference type="SAM" id="Phobius"/>
    </source>
</evidence>
<evidence type="ECO:0000256" key="2">
    <source>
        <dbReference type="ARBA" id="ARBA00022692"/>
    </source>
</evidence>
<evidence type="ECO:0000313" key="6">
    <source>
        <dbReference type="EMBL" id="MDO7896933.1"/>
    </source>
</evidence>
<keyword evidence="2 5" id="KW-0812">Transmembrane</keyword>
<name>A0ABT9BWJ5_9PSED</name>